<sequence>MFAPGGAPPSKDEIKAGEVEACQTIHTAIAGGILLYLSPFAVDFVKKFL</sequence>
<dbReference type="GO" id="GO:0006626">
    <property type="term" value="P:protein targeting to mitochondrion"/>
    <property type="evidence" value="ECO:0007669"/>
    <property type="project" value="UniProtKB-ARBA"/>
</dbReference>
<evidence type="ECO:0000256" key="3">
    <source>
        <dbReference type="ARBA" id="ARBA00022692"/>
    </source>
</evidence>
<proteinExistence type="inferred from homology"/>
<dbReference type="OrthoDB" id="4150500at2759"/>
<dbReference type="Proteomes" id="UP000184383">
    <property type="component" value="Unassembled WGS sequence"/>
</dbReference>
<organism evidence="10 11">
    <name type="scientific">Aspergillus wentii DTO 134E9</name>
    <dbReference type="NCBI Taxonomy" id="1073089"/>
    <lineage>
        <taxon>Eukaryota</taxon>
        <taxon>Fungi</taxon>
        <taxon>Dikarya</taxon>
        <taxon>Ascomycota</taxon>
        <taxon>Pezizomycotina</taxon>
        <taxon>Eurotiomycetes</taxon>
        <taxon>Eurotiomycetidae</taxon>
        <taxon>Eurotiales</taxon>
        <taxon>Aspergillaceae</taxon>
        <taxon>Aspergillus</taxon>
        <taxon>Aspergillus subgen. Cremei</taxon>
    </lineage>
</organism>
<evidence type="ECO:0000256" key="6">
    <source>
        <dbReference type="ARBA" id="ARBA00022989"/>
    </source>
</evidence>
<evidence type="ECO:0000256" key="1">
    <source>
        <dbReference type="ARBA" id="ARBA00004572"/>
    </source>
</evidence>
<gene>
    <name evidence="10" type="ORF">ASPWEDRAFT_172079</name>
</gene>
<protein>
    <recommendedName>
        <fullName evidence="12">Mitochondrial outer membrane translocase complex, subunit Tom5</fullName>
    </recommendedName>
</protein>
<keyword evidence="8" id="KW-0472">Membrane</keyword>
<keyword evidence="11" id="KW-1185">Reference proteome</keyword>
<reference evidence="11" key="1">
    <citation type="journal article" date="2017" name="Genome Biol.">
        <title>Comparative genomics reveals high biological diversity and specific adaptations in the industrially and medically important fungal genus Aspergillus.</title>
        <authorList>
            <person name="de Vries R.P."/>
            <person name="Riley R."/>
            <person name="Wiebenga A."/>
            <person name="Aguilar-Osorio G."/>
            <person name="Amillis S."/>
            <person name="Uchima C.A."/>
            <person name="Anderluh G."/>
            <person name="Asadollahi M."/>
            <person name="Askin M."/>
            <person name="Barry K."/>
            <person name="Battaglia E."/>
            <person name="Bayram O."/>
            <person name="Benocci T."/>
            <person name="Braus-Stromeyer S.A."/>
            <person name="Caldana C."/>
            <person name="Canovas D."/>
            <person name="Cerqueira G.C."/>
            <person name="Chen F."/>
            <person name="Chen W."/>
            <person name="Choi C."/>
            <person name="Clum A."/>
            <person name="Dos Santos R.A."/>
            <person name="Damasio A.R."/>
            <person name="Diallinas G."/>
            <person name="Emri T."/>
            <person name="Fekete E."/>
            <person name="Flipphi M."/>
            <person name="Freyberg S."/>
            <person name="Gallo A."/>
            <person name="Gournas C."/>
            <person name="Habgood R."/>
            <person name="Hainaut M."/>
            <person name="Harispe M.L."/>
            <person name="Henrissat B."/>
            <person name="Hilden K.S."/>
            <person name="Hope R."/>
            <person name="Hossain A."/>
            <person name="Karabika E."/>
            <person name="Karaffa L."/>
            <person name="Karanyi Z."/>
            <person name="Krasevec N."/>
            <person name="Kuo A."/>
            <person name="Kusch H."/>
            <person name="LaButti K."/>
            <person name="Lagendijk E.L."/>
            <person name="Lapidus A."/>
            <person name="Levasseur A."/>
            <person name="Lindquist E."/>
            <person name="Lipzen A."/>
            <person name="Logrieco A.F."/>
            <person name="MacCabe A."/>
            <person name="Maekelae M.R."/>
            <person name="Malavazi I."/>
            <person name="Melin P."/>
            <person name="Meyer V."/>
            <person name="Mielnichuk N."/>
            <person name="Miskei M."/>
            <person name="Molnar A.P."/>
            <person name="Mule G."/>
            <person name="Ngan C.Y."/>
            <person name="Orejas M."/>
            <person name="Orosz E."/>
            <person name="Ouedraogo J.P."/>
            <person name="Overkamp K.M."/>
            <person name="Park H.-S."/>
            <person name="Perrone G."/>
            <person name="Piumi F."/>
            <person name="Punt P.J."/>
            <person name="Ram A.F."/>
            <person name="Ramon A."/>
            <person name="Rauscher S."/>
            <person name="Record E."/>
            <person name="Riano-Pachon D.M."/>
            <person name="Robert V."/>
            <person name="Roehrig J."/>
            <person name="Ruller R."/>
            <person name="Salamov A."/>
            <person name="Salih N.S."/>
            <person name="Samson R.A."/>
            <person name="Sandor E."/>
            <person name="Sanguinetti M."/>
            <person name="Schuetze T."/>
            <person name="Sepcic K."/>
            <person name="Shelest E."/>
            <person name="Sherlock G."/>
            <person name="Sophianopoulou V."/>
            <person name="Squina F.M."/>
            <person name="Sun H."/>
            <person name="Susca A."/>
            <person name="Todd R.B."/>
            <person name="Tsang A."/>
            <person name="Unkles S.E."/>
            <person name="van de Wiele N."/>
            <person name="van Rossen-Uffink D."/>
            <person name="Oliveira J.V."/>
            <person name="Vesth T.C."/>
            <person name="Visser J."/>
            <person name="Yu J.-H."/>
            <person name="Zhou M."/>
            <person name="Andersen M.R."/>
            <person name="Archer D.B."/>
            <person name="Baker S.E."/>
            <person name="Benoit I."/>
            <person name="Brakhage A.A."/>
            <person name="Braus G.H."/>
            <person name="Fischer R."/>
            <person name="Frisvad J.C."/>
            <person name="Goldman G.H."/>
            <person name="Houbraken J."/>
            <person name="Oakley B."/>
            <person name="Pocsi I."/>
            <person name="Scazzocchio C."/>
            <person name="Seiboth B."/>
            <person name="vanKuyk P.A."/>
            <person name="Wortman J."/>
            <person name="Dyer P.S."/>
            <person name="Grigoriev I.V."/>
        </authorList>
    </citation>
    <scope>NUCLEOTIDE SEQUENCE [LARGE SCALE GENOMIC DNA]</scope>
    <source>
        <strain evidence="11">DTO 134E9</strain>
    </source>
</reference>
<dbReference type="GO" id="GO:0005741">
    <property type="term" value="C:mitochondrial outer membrane"/>
    <property type="evidence" value="ECO:0007669"/>
    <property type="project" value="UniProtKB-SubCell"/>
</dbReference>
<comment type="subcellular location">
    <subcellularLocation>
        <location evidence="1">Mitochondrion outer membrane</location>
        <topology evidence="1">Single-pass membrane protein</topology>
    </subcellularLocation>
</comment>
<dbReference type="InterPro" id="IPR019603">
    <property type="entry name" value="Tom5"/>
</dbReference>
<keyword evidence="6" id="KW-1133">Transmembrane helix</keyword>
<dbReference type="Pfam" id="PF10642">
    <property type="entry name" value="Tom5"/>
    <property type="match status" value="1"/>
</dbReference>
<evidence type="ECO:0000256" key="9">
    <source>
        <dbReference type="ARBA" id="ARBA00025716"/>
    </source>
</evidence>
<evidence type="ECO:0000256" key="2">
    <source>
        <dbReference type="ARBA" id="ARBA00022448"/>
    </source>
</evidence>
<keyword evidence="3" id="KW-0812">Transmembrane</keyword>
<dbReference type="EMBL" id="KV878212">
    <property type="protein sequence ID" value="OJJ35258.1"/>
    <property type="molecule type" value="Genomic_DNA"/>
</dbReference>
<evidence type="ECO:0008006" key="12">
    <source>
        <dbReference type="Google" id="ProtNLM"/>
    </source>
</evidence>
<dbReference type="GeneID" id="63746733"/>
<name>A0A1L9RK87_ASPWE</name>
<dbReference type="GO" id="GO:0015031">
    <property type="term" value="P:protein transport"/>
    <property type="evidence" value="ECO:0007669"/>
    <property type="project" value="UniProtKB-KW"/>
</dbReference>
<keyword evidence="2" id="KW-0813">Transport</keyword>
<evidence type="ECO:0000256" key="5">
    <source>
        <dbReference type="ARBA" id="ARBA00022927"/>
    </source>
</evidence>
<evidence type="ECO:0000256" key="7">
    <source>
        <dbReference type="ARBA" id="ARBA00023128"/>
    </source>
</evidence>
<dbReference type="AlphaFoldDB" id="A0A1L9RK87"/>
<comment type="similarity">
    <text evidence="9">Belongs to the Tom5 family.</text>
</comment>
<evidence type="ECO:0000256" key="8">
    <source>
        <dbReference type="ARBA" id="ARBA00023136"/>
    </source>
</evidence>
<keyword evidence="4" id="KW-1000">Mitochondrion outer membrane</keyword>
<evidence type="ECO:0000313" key="10">
    <source>
        <dbReference type="EMBL" id="OJJ35258.1"/>
    </source>
</evidence>
<evidence type="ECO:0000256" key="4">
    <source>
        <dbReference type="ARBA" id="ARBA00022787"/>
    </source>
</evidence>
<dbReference type="RefSeq" id="XP_040688934.1">
    <property type="nucleotide sequence ID" value="XM_040830885.1"/>
</dbReference>
<keyword evidence="7" id="KW-0496">Mitochondrion</keyword>
<keyword evidence="5" id="KW-0653">Protein transport</keyword>
<accession>A0A1L9RK87</accession>
<evidence type="ECO:0000313" key="11">
    <source>
        <dbReference type="Proteomes" id="UP000184383"/>
    </source>
</evidence>
<dbReference type="VEuPathDB" id="FungiDB:ASPWEDRAFT_172079"/>